<reference evidence="3 4" key="1">
    <citation type="submission" date="2017-11" db="EMBL/GenBank/DDBJ databases">
        <title>Streptomyces carmine sp. nov., a novel actinomycete isolated from Sophora alopecuroides in Xinjiang, China.</title>
        <authorList>
            <person name="Wang Y."/>
            <person name="Luo X."/>
            <person name="Wan C."/>
            <person name="Zhang L."/>
        </authorList>
    </citation>
    <scope>NUCLEOTIDE SEQUENCE [LARGE SCALE GENOMIC DNA]</scope>
    <source>
        <strain evidence="3 4">TRM SA0054</strain>
    </source>
</reference>
<accession>A0A2M8LR44</accession>
<feature type="coiled-coil region" evidence="1">
    <location>
        <begin position="74"/>
        <end position="132"/>
    </location>
</feature>
<dbReference type="RefSeq" id="WP_100205042.1">
    <property type="nucleotide sequence ID" value="NZ_PGGW01000069.1"/>
</dbReference>
<comment type="caution">
    <text evidence="3">The sequence shown here is derived from an EMBL/GenBank/DDBJ whole genome shotgun (WGS) entry which is preliminary data.</text>
</comment>
<dbReference type="AlphaFoldDB" id="A0A2M8LR44"/>
<keyword evidence="1" id="KW-0175">Coiled coil</keyword>
<name>A0A2M8LR44_9ACTN</name>
<protein>
    <submittedName>
        <fullName evidence="3">Uncharacterized protein</fullName>
    </submittedName>
</protein>
<evidence type="ECO:0000313" key="3">
    <source>
        <dbReference type="EMBL" id="PJE94433.1"/>
    </source>
</evidence>
<gene>
    <name evidence="3" type="ORF">CUT44_29835</name>
</gene>
<keyword evidence="4" id="KW-1185">Reference proteome</keyword>
<evidence type="ECO:0000313" key="4">
    <source>
        <dbReference type="Proteomes" id="UP000230407"/>
    </source>
</evidence>
<dbReference type="EMBL" id="PGGW01000069">
    <property type="protein sequence ID" value="PJE94433.1"/>
    <property type="molecule type" value="Genomic_DNA"/>
</dbReference>
<evidence type="ECO:0000256" key="2">
    <source>
        <dbReference type="SAM" id="MobiDB-lite"/>
    </source>
</evidence>
<sequence length="132" mass="15403">MTTTDRTHRVQHTDGTDRTHHPVEHRTEHRSDGADHPGSGRDDTRLLPPAEREEFLRRMHQAVNGFVDEPRRSVEEADALFEELSRRISALVAERHHGLRAPWRDDEAATETEDLRNALRRYRDAAERLTRL</sequence>
<feature type="region of interest" description="Disordered" evidence="2">
    <location>
        <begin position="1"/>
        <end position="49"/>
    </location>
</feature>
<proteinExistence type="predicted"/>
<evidence type="ECO:0000256" key="1">
    <source>
        <dbReference type="SAM" id="Coils"/>
    </source>
</evidence>
<dbReference type="Proteomes" id="UP000230407">
    <property type="component" value="Unassembled WGS sequence"/>
</dbReference>
<organism evidence="3 4">
    <name type="scientific">Streptomyces carminius</name>
    <dbReference type="NCBI Taxonomy" id="2665496"/>
    <lineage>
        <taxon>Bacteria</taxon>
        <taxon>Bacillati</taxon>
        <taxon>Actinomycetota</taxon>
        <taxon>Actinomycetes</taxon>
        <taxon>Kitasatosporales</taxon>
        <taxon>Streptomycetaceae</taxon>
        <taxon>Streptomyces</taxon>
    </lineage>
</organism>